<proteinExistence type="predicted"/>
<feature type="signal peptide" evidence="1">
    <location>
        <begin position="1"/>
        <end position="24"/>
    </location>
</feature>
<evidence type="ECO:0000313" key="2">
    <source>
        <dbReference type="EMBL" id="RDU38648.1"/>
    </source>
</evidence>
<accession>A0A3D8GW09</accession>
<dbReference type="RefSeq" id="WP_115450563.1">
    <property type="nucleotide sequence ID" value="NZ_QNQT01000001.1"/>
</dbReference>
<reference evidence="2 3" key="1">
    <citation type="submission" date="2018-07" db="EMBL/GenBank/DDBJ databases">
        <title>Bacillus sp. YLB-04 draft genome sequence.</title>
        <authorList>
            <person name="Yu L."/>
            <person name="Tang X."/>
        </authorList>
    </citation>
    <scope>NUCLEOTIDE SEQUENCE [LARGE SCALE GENOMIC DNA]</scope>
    <source>
        <strain evidence="2 3">YLB-04</strain>
    </source>
</reference>
<protein>
    <recommendedName>
        <fullName evidence="4">Lipoprotein</fullName>
    </recommendedName>
</protein>
<comment type="caution">
    <text evidence="2">The sequence shown here is derived from an EMBL/GenBank/DDBJ whole genome shotgun (WGS) entry which is preliminary data.</text>
</comment>
<dbReference type="EMBL" id="QNQT01000001">
    <property type="protein sequence ID" value="RDU38648.1"/>
    <property type="molecule type" value="Genomic_DNA"/>
</dbReference>
<dbReference type="OrthoDB" id="2567404at2"/>
<dbReference type="Proteomes" id="UP000257144">
    <property type="component" value="Unassembled WGS sequence"/>
</dbReference>
<evidence type="ECO:0000256" key="1">
    <source>
        <dbReference type="SAM" id="SignalP"/>
    </source>
</evidence>
<dbReference type="PROSITE" id="PS51257">
    <property type="entry name" value="PROKAR_LIPOPROTEIN"/>
    <property type="match status" value="1"/>
</dbReference>
<feature type="chain" id="PRO_5039114819" description="Lipoprotein" evidence="1">
    <location>
        <begin position="25"/>
        <end position="237"/>
    </location>
</feature>
<organism evidence="2 3">
    <name type="scientific">Neobacillus piezotolerans</name>
    <dbReference type="NCBI Taxonomy" id="2259171"/>
    <lineage>
        <taxon>Bacteria</taxon>
        <taxon>Bacillati</taxon>
        <taxon>Bacillota</taxon>
        <taxon>Bacilli</taxon>
        <taxon>Bacillales</taxon>
        <taxon>Bacillaceae</taxon>
        <taxon>Neobacillus</taxon>
    </lineage>
</organism>
<evidence type="ECO:0008006" key="4">
    <source>
        <dbReference type="Google" id="ProtNLM"/>
    </source>
</evidence>
<name>A0A3D8GW09_9BACI</name>
<evidence type="ECO:0000313" key="3">
    <source>
        <dbReference type="Proteomes" id="UP000257144"/>
    </source>
</evidence>
<keyword evidence="3" id="KW-1185">Reference proteome</keyword>
<sequence length="237" mass="26866">MTIFKNMILISIFALLLSSCSNFTSLKGCPDAEIEWVDMLMIDDIKYEHHFPEPADENLPITIEKGRELGKVTYKMADNACSNHKMQNGDAAYLKEGTTIYEIKGYPTSLIVAANDVVYVANTNKKAKTAGELYPMDKLVKNIYIESTDDGKRMHTFSQSSKDKFLTEFYELKLEDVQSLIDVGKLEGNRIFLEIELNNGVSFRQLYWGDSNTFHNGAIGNDEIKEVINHEVSNLKK</sequence>
<keyword evidence="1" id="KW-0732">Signal</keyword>
<gene>
    <name evidence="2" type="ORF">DRW41_03545</name>
</gene>
<dbReference type="AlphaFoldDB" id="A0A3D8GW09"/>